<evidence type="ECO:0000313" key="1">
    <source>
        <dbReference type="EMBL" id="KAF7285686.1"/>
    </source>
</evidence>
<accession>A0A834MJR9</accession>
<evidence type="ECO:0000313" key="2">
    <source>
        <dbReference type="Proteomes" id="UP000625711"/>
    </source>
</evidence>
<proteinExistence type="predicted"/>
<comment type="caution">
    <text evidence="1">The sequence shown here is derived from an EMBL/GenBank/DDBJ whole genome shotgun (WGS) entry which is preliminary data.</text>
</comment>
<reference evidence="1" key="1">
    <citation type="submission" date="2020-08" db="EMBL/GenBank/DDBJ databases">
        <title>Genome sequencing and assembly of the red palm weevil Rhynchophorus ferrugineus.</title>
        <authorList>
            <person name="Dias G.B."/>
            <person name="Bergman C.M."/>
            <person name="Manee M."/>
        </authorList>
    </citation>
    <scope>NUCLEOTIDE SEQUENCE</scope>
    <source>
        <strain evidence="1">AA-2017</strain>
        <tissue evidence="1">Whole larva</tissue>
    </source>
</reference>
<sequence>MPVRTHSKKNRTTTFVPTENRSGNFSIIFQQCCAWFLVLSFTPDRNFTGCEDGRKQRRKKITTTASRSSIRSFVASRPDVLAVEDDGEARGIVNRSDAVFG</sequence>
<keyword evidence="2" id="KW-1185">Reference proteome</keyword>
<name>A0A834MJR9_RHYFE</name>
<dbReference type="AlphaFoldDB" id="A0A834MJR9"/>
<gene>
    <name evidence="1" type="ORF">GWI33_010181</name>
</gene>
<organism evidence="1 2">
    <name type="scientific">Rhynchophorus ferrugineus</name>
    <name type="common">Red palm weevil</name>
    <name type="synonym">Curculio ferrugineus</name>
    <dbReference type="NCBI Taxonomy" id="354439"/>
    <lineage>
        <taxon>Eukaryota</taxon>
        <taxon>Metazoa</taxon>
        <taxon>Ecdysozoa</taxon>
        <taxon>Arthropoda</taxon>
        <taxon>Hexapoda</taxon>
        <taxon>Insecta</taxon>
        <taxon>Pterygota</taxon>
        <taxon>Neoptera</taxon>
        <taxon>Endopterygota</taxon>
        <taxon>Coleoptera</taxon>
        <taxon>Polyphaga</taxon>
        <taxon>Cucujiformia</taxon>
        <taxon>Curculionidae</taxon>
        <taxon>Dryophthorinae</taxon>
        <taxon>Rhynchophorus</taxon>
    </lineage>
</organism>
<dbReference type="Proteomes" id="UP000625711">
    <property type="component" value="Unassembled WGS sequence"/>
</dbReference>
<protein>
    <submittedName>
        <fullName evidence="1">Uncharacterized protein</fullName>
    </submittedName>
</protein>
<dbReference type="EMBL" id="JAACXV010000047">
    <property type="protein sequence ID" value="KAF7285686.1"/>
    <property type="molecule type" value="Genomic_DNA"/>
</dbReference>